<keyword evidence="2" id="KW-1185">Reference proteome</keyword>
<organism evidence="1 2">
    <name type="scientific">Cirrhinus molitorella</name>
    <name type="common">mud carp</name>
    <dbReference type="NCBI Taxonomy" id="172907"/>
    <lineage>
        <taxon>Eukaryota</taxon>
        <taxon>Metazoa</taxon>
        <taxon>Chordata</taxon>
        <taxon>Craniata</taxon>
        <taxon>Vertebrata</taxon>
        <taxon>Euteleostomi</taxon>
        <taxon>Actinopterygii</taxon>
        <taxon>Neopterygii</taxon>
        <taxon>Teleostei</taxon>
        <taxon>Ostariophysi</taxon>
        <taxon>Cypriniformes</taxon>
        <taxon>Cyprinidae</taxon>
        <taxon>Labeoninae</taxon>
        <taxon>Labeonini</taxon>
        <taxon>Cirrhinus</taxon>
    </lineage>
</organism>
<name>A0ABR3M2F3_9TELE</name>
<comment type="caution">
    <text evidence="1">The sequence shown here is derived from an EMBL/GenBank/DDBJ whole genome shotgun (WGS) entry which is preliminary data.</text>
</comment>
<sequence length="163" mass="18596">MFVPLPVPFVLPRTASDLHAWRLKSPLALRSHSGKAFFQSNHPLFSSNSESSDRARWPNPRIHHVNETSPFAVFCLCCSRLPPFPTFQFHFSLVQPTRVNFLRAPHPSVSSSRLCLCLRLPRTKLAVSWEYSCQLIDLRRIDSGAGGSRGERRESEQLQRAEK</sequence>
<evidence type="ECO:0000313" key="2">
    <source>
        <dbReference type="Proteomes" id="UP001558613"/>
    </source>
</evidence>
<evidence type="ECO:0000313" key="1">
    <source>
        <dbReference type="EMBL" id="KAL1259303.1"/>
    </source>
</evidence>
<gene>
    <name evidence="1" type="ORF">QQF64_009880</name>
</gene>
<reference evidence="1 2" key="1">
    <citation type="submission" date="2023-09" db="EMBL/GenBank/DDBJ databases">
        <authorList>
            <person name="Wang M."/>
        </authorList>
    </citation>
    <scope>NUCLEOTIDE SEQUENCE [LARGE SCALE GENOMIC DNA]</scope>
    <source>
        <strain evidence="1">GT-2023</strain>
        <tissue evidence="1">Liver</tissue>
    </source>
</reference>
<dbReference type="Proteomes" id="UP001558613">
    <property type="component" value="Unassembled WGS sequence"/>
</dbReference>
<protein>
    <submittedName>
        <fullName evidence="1">Uncharacterized protein</fullName>
    </submittedName>
</protein>
<accession>A0ABR3M2F3</accession>
<dbReference type="EMBL" id="JAYMGO010000016">
    <property type="protein sequence ID" value="KAL1259303.1"/>
    <property type="molecule type" value="Genomic_DNA"/>
</dbReference>
<proteinExistence type="predicted"/>